<organism evidence="2 3">
    <name type="scientific">Natronobacterium haloterrestre</name>
    <name type="common">Halobiforma haloterrestris</name>
    <dbReference type="NCBI Taxonomy" id="148448"/>
    <lineage>
        <taxon>Archaea</taxon>
        <taxon>Methanobacteriati</taxon>
        <taxon>Methanobacteriota</taxon>
        <taxon>Stenosarchaea group</taxon>
        <taxon>Halobacteria</taxon>
        <taxon>Halobacteriales</taxon>
        <taxon>Natrialbaceae</taxon>
        <taxon>Natronobacterium</taxon>
    </lineage>
</organism>
<reference evidence="3" key="1">
    <citation type="submission" date="2016-10" db="EMBL/GenBank/DDBJ databases">
        <authorList>
            <person name="Varghese N."/>
            <person name="Submissions S."/>
        </authorList>
    </citation>
    <scope>NUCLEOTIDE SEQUENCE [LARGE SCALE GENOMIC DNA]</scope>
    <source>
        <strain evidence="3">DSM 13078</strain>
    </source>
</reference>
<sequence length="141" mass="15438">MPSKPDTALTGDDLERLRSVCASHDVAVAIVFGSAADPDAEPADLDLAIEFAEWRPTDDGYTTAYLQLHADLEATLDYDVDLVDIHTLPSAFAHVVFTRGTRVFGSSDRYRTLADRLTDEKPTVEDTRERVTAAAARLQGE</sequence>
<dbReference type="PANTHER" id="PTHR43852">
    <property type="entry name" value="NUCLEOTIDYLTRANSFERASE"/>
    <property type="match status" value="1"/>
</dbReference>
<accession>A0A1I1LSF7</accession>
<dbReference type="InterPro" id="IPR043519">
    <property type="entry name" value="NT_sf"/>
</dbReference>
<keyword evidence="3" id="KW-1185">Reference proteome</keyword>
<dbReference type="RefSeq" id="WP_089790116.1">
    <property type="nucleotide sequence ID" value="NZ_FOKW01000021.1"/>
</dbReference>
<protein>
    <recommendedName>
        <fullName evidence="1">Polymerase beta nucleotidyltransferase domain-containing protein</fullName>
    </recommendedName>
</protein>
<dbReference type="Gene3D" id="3.30.460.10">
    <property type="entry name" value="Beta Polymerase, domain 2"/>
    <property type="match status" value="1"/>
</dbReference>
<dbReference type="OrthoDB" id="25428at2157"/>
<feature type="domain" description="Polymerase beta nucleotidyltransferase" evidence="1">
    <location>
        <begin position="16"/>
        <end position="107"/>
    </location>
</feature>
<dbReference type="PANTHER" id="PTHR43852:SF3">
    <property type="entry name" value="NUCLEOTIDYLTRANSFERASE"/>
    <property type="match status" value="1"/>
</dbReference>
<proteinExistence type="predicted"/>
<dbReference type="InterPro" id="IPR052930">
    <property type="entry name" value="TA_antitoxin_MntA"/>
</dbReference>
<evidence type="ECO:0000313" key="2">
    <source>
        <dbReference type="EMBL" id="SFC75442.1"/>
    </source>
</evidence>
<dbReference type="SUPFAM" id="SSF81301">
    <property type="entry name" value="Nucleotidyltransferase"/>
    <property type="match status" value="1"/>
</dbReference>
<dbReference type="CDD" id="cd05403">
    <property type="entry name" value="NT_KNTase_like"/>
    <property type="match status" value="1"/>
</dbReference>
<dbReference type="Pfam" id="PF18765">
    <property type="entry name" value="Polbeta"/>
    <property type="match status" value="1"/>
</dbReference>
<evidence type="ECO:0000313" key="3">
    <source>
        <dbReference type="Proteomes" id="UP000199161"/>
    </source>
</evidence>
<dbReference type="AlphaFoldDB" id="A0A1I1LSF7"/>
<dbReference type="EMBL" id="FOKW01000021">
    <property type="protein sequence ID" value="SFC75442.1"/>
    <property type="molecule type" value="Genomic_DNA"/>
</dbReference>
<dbReference type="InterPro" id="IPR041633">
    <property type="entry name" value="Polbeta"/>
</dbReference>
<name>A0A1I1LSF7_NATHA</name>
<dbReference type="Proteomes" id="UP000199161">
    <property type="component" value="Unassembled WGS sequence"/>
</dbReference>
<gene>
    <name evidence="2" type="ORF">SAMN05444422_1215</name>
</gene>
<evidence type="ECO:0000259" key="1">
    <source>
        <dbReference type="Pfam" id="PF18765"/>
    </source>
</evidence>